<comment type="similarity">
    <text evidence="2">Belongs to the CD225/Dispanin family.</text>
</comment>
<dbReference type="PANTHER" id="PTHR13999:SF31">
    <property type="entry name" value="IFITM1-RELATED"/>
    <property type="match status" value="1"/>
</dbReference>
<feature type="transmembrane region" description="Helical" evidence="6">
    <location>
        <begin position="96"/>
        <end position="121"/>
    </location>
</feature>
<dbReference type="GO" id="GO:0005886">
    <property type="term" value="C:plasma membrane"/>
    <property type="evidence" value="ECO:0000318"/>
    <property type="project" value="GO_Central"/>
</dbReference>
<keyword evidence="4 6" id="KW-1133">Transmembrane helix</keyword>
<evidence type="ECO:0000256" key="4">
    <source>
        <dbReference type="ARBA" id="ARBA00022989"/>
    </source>
</evidence>
<evidence type="ECO:0000256" key="6">
    <source>
        <dbReference type="SAM" id="Phobius"/>
    </source>
</evidence>
<evidence type="ECO:0000313" key="8">
    <source>
        <dbReference type="Proteomes" id="UP000001646"/>
    </source>
</evidence>
<keyword evidence="3 6" id="KW-0812">Transmembrane</keyword>
<dbReference type="Pfam" id="PF04505">
    <property type="entry name" value="CD225"/>
    <property type="match status" value="1"/>
</dbReference>
<dbReference type="Ensembl" id="ENSACAT00000039094.1">
    <property type="protein sequence ID" value="ENSACAP00000039339.1"/>
    <property type="gene ID" value="ENSACAG00000039712.1"/>
</dbReference>
<evidence type="ECO:0000256" key="1">
    <source>
        <dbReference type="ARBA" id="ARBA00004370"/>
    </source>
</evidence>
<dbReference type="InterPro" id="IPR007593">
    <property type="entry name" value="CD225/Dispanin_fam"/>
</dbReference>
<dbReference type="Proteomes" id="UP000001646">
    <property type="component" value="Chromosome 1"/>
</dbReference>
<keyword evidence="5 6" id="KW-0472">Membrane</keyword>
<organism evidence="7 8">
    <name type="scientific">Anolis carolinensis</name>
    <name type="common">Green anole</name>
    <name type="synonym">American chameleon</name>
    <dbReference type="NCBI Taxonomy" id="28377"/>
    <lineage>
        <taxon>Eukaryota</taxon>
        <taxon>Metazoa</taxon>
        <taxon>Chordata</taxon>
        <taxon>Craniata</taxon>
        <taxon>Vertebrata</taxon>
        <taxon>Euteleostomi</taxon>
        <taxon>Lepidosauria</taxon>
        <taxon>Squamata</taxon>
        <taxon>Bifurcata</taxon>
        <taxon>Unidentata</taxon>
        <taxon>Episquamata</taxon>
        <taxon>Toxicofera</taxon>
        <taxon>Iguania</taxon>
        <taxon>Dactyloidae</taxon>
        <taxon>Anolis</taxon>
    </lineage>
</organism>
<dbReference type="GeneTree" id="ENSGT00950000182857"/>
<sequence>PSFLSSFSSSLPPFLPFCLSLDAPGPRYPHARATLVSLRRMPRDYLVWSLFTFFYGNFCCLGLAALVFSIKSRDAKVLGDVESAEEHGKTDRCLSVVALALAIVSMIVSIIVMATSMAYIYNRFQDVNRPPVYVSIQIHFRLHTFGQ</sequence>
<dbReference type="InParanoid" id="A0A803TVU9"/>
<name>A0A803TVU9_ANOCA</name>
<accession>A0A803TVU9</accession>
<evidence type="ECO:0000256" key="5">
    <source>
        <dbReference type="ARBA" id="ARBA00023136"/>
    </source>
</evidence>
<reference evidence="7" key="3">
    <citation type="submission" date="2025-09" db="UniProtKB">
        <authorList>
            <consortium name="Ensembl"/>
        </authorList>
    </citation>
    <scope>IDENTIFICATION</scope>
</reference>
<protein>
    <submittedName>
        <fullName evidence="7">Uncharacterized protein</fullName>
    </submittedName>
</protein>
<dbReference type="PANTHER" id="PTHR13999">
    <property type="entry name" value="INTERFERON INDUCIBLE TRANSMEMBRANE PROTEIN"/>
    <property type="match status" value="1"/>
</dbReference>
<dbReference type="InterPro" id="IPR051517">
    <property type="entry name" value="IFITM_antiviral_protein"/>
</dbReference>
<dbReference type="AlphaFoldDB" id="A0A803TVU9"/>
<reference evidence="7" key="2">
    <citation type="submission" date="2025-08" db="UniProtKB">
        <authorList>
            <consortium name="Ensembl"/>
        </authorList>
    </citation>
    <scope>IDENTIFICATION</scope>
</reference>
<evidence type="ECO:0000313" key="7">
    <source>
        <dbReference type="Ensembl" id="ENSACAP00000039339.1"/>
    </source>
</evidence>
<comment type="subcellular location">
    <subcellularLocation>
        <location evidence="1">Membrane</location>
    </subcellularLocation>
</comment>
<evidence type="ECO:0000256" key="2">
    <source>
        <dbReference type="ARBA" id="ARBA00006843"/>
    </source>
</evidence>
<proteinExistence type="inferred from homology"/>
<feature type="transmembrane region" description="Helical" evidence="6">
    <location>
        <begin position="45"/>
        <end position="68"/>
    </location>
</feature>
<reference evidence="7 8" key="1">
    <citation type="submission" date="2009-12" db="EMBL/GenBank/DDBJ databases">
        <title>The Genome Sequence of Anolis carolinensis (Green Anole Lizard).</title>
        <authorList>
            <consortium name="The Genome Sequencing Platform"/>
            <person name="Di Palma F."/>
            <person name="Alfoldi J."/>
            <person name="Heiman D."/>
            <person name="Young S."/>
            <person name="Grabherr M."/>
            <person name="Johnson J."/>
            <person name="Lander E.S."/>
            <person name="Lindblad-Toh K."/>
        </authorList>
    </citation>
    <scope>NUCLEOTIDE SEQUENCE [LARGE SCALE GENOMIC DNA]</scope>
    <source>
        <strain evidence="7 8">JBL SC #1</strain>
    </source>
</reference>
<evidence type="ECO:0000256" key="3">
    <source>
        <dbReference type="ARBA" id="ARBA00022692"/>
    </source>
</evidence>
<keyword evidence="8" id="KW-1185">Reference proteome</keyword>